<dbReference type="InterPro" id="IPR007197">
    <property type="entry name" value="rSAM"/>
</dbReference>
<accession>A0A1M6KEJ5</accession>
<evidence type="ECO:0000259" key="8">
    <source>
        <dbReference type="PROSITE" id="PS51918"/>
    </source>
</evidence>
<comment type="cofactor">
    <cofactor evidence="1">
        <name>[4Fe-4S] cluster</name>
        <dbReference type="ChEBI" id="CHEBI:49883"/>
    </cofactor>
</comment>
<dbReference type="InterPro" id="IPR023404">
    <property type="entry name" value="rSAM_horseshoe"/>
</dbReference>
<dbReference type="PROSITE" id="PS51918">
    <property type="entry name" value="RADICAL_SAM"/>
    <property type="match status" value="1"/>
</dbReference>
<dbReference type="SFLD" id="SFLDG01082">
    <property type="entry name" value="B12-binding_domain_containing"/>
    <property type="match status" value="1"/>
</dbReference>
<dbReference type="RefSeq" id="WP_073475187.1">
    <property type="nucleotide sequence ID" value="NZ_FQZU01000009.1"/>
</dbReference>
<reference evidence="10" key="1">
    <citation type="submission" date="2016-11" db="EMBL/GenBank/DDBJ databases">
        <authorList>
            <person name="Varghese N."/>
            <person name="Submissions S."/>
        </authorList>
    </citation>
    <scope>NUCLEOTIDE SEQUENCE [LARGE SCALE GENOMIC DNA]</scope>
    <source>
        <strain evidence="10">DSM 16219</strain>
    </source>
</reference>
<dbReference type="OrthoDB" id="9762608at2"/>
<dbReference type="InterPro" id="IPR058240">
    <property type="entry name" value="rSAM_sf"/>
</dbReference>
<dbReference type="Proteomes" id="UP000183994">
    <property type="component" value="Unassembled WGS sequence"/>
</dbReference>
<dbReference type="EMBL" id="FQZU01000009">
    <property type="protein sequence ID" value="SHJ57374.1"/>
    <property type="molecule type" value="Genomic_DNA"/>
</dbReference>
<keyword evidence="4" id="KW-0949">S-adenosyl-L-methionine</keyword>
<keyword evidence="3" id="KW-0808">Transferase</keyword>
<dbReference type="SFLD" id="SFLDG01123">
    <property type="entry name" value="methyltransferase_(Class_B)"/>
    <property type="match status" value="1"/>
</dbReference>
<feature type="domain" description="Radical SAM core" evidence="8">
    <location>
        <begin position="195"/>
        <end position="421"/>
    </location>
</feature>
<proteinExistence type="predicted"/>
<evidence type="ECO:0000256" key="2">
    <source>
        <dbReference type="ARBA" id="ARBA00022603"/>
    </source>
</evidence>
<dbReference type="InterPro" id="IPR006638">
    <property type="entry name" value="Elp3/MiaA/NifB-like_rSAM"/>
</dbReference>
<dbReference type="GO" id="GO:0051539">
    <property type="term" value="F:4 iron, 4 sulfur cluster binding"/>
    <property type="evidence" value="ECO:0007669"/>
    <property type="project" value="UniProtKB-KW"/>
</dbReference>
<evidence type="ECO:0000313" key="10">
    <source>
        <dbReference type="Proteomes" id="UP000183994"/>
    </source>
</evidence>
<dbReference type="SMART" id="SM00729">
    <property type="entry name" value="Elp3"/>
    <property type="match status" value="1"/>
</dbReference>
<dbReference type="SFLD" id="SFLDS00029">
    <property type="entry name" value="Radical_SAM"/>
    <property type="match status" value="1"/>
</dbReference>
<evidence type="ECO:0000256" key="3">
    <source>
        <dbReference type="ARBA" id="ARBA00022679"/>
    </source>
</evidence>
<dbReference type="GO" id="GO:0046872">
    <property type="term" value="F:metal ion binding"/>
    <property type="evidence" value="ECO:0007669"/>
    <property type="project" value="UniProtKB-KW"/>
</dbReference>
<evidence type="ECO:0000256" key="6">
    <source>
        <dbReference type="ARBA" id="ARBA00023004"/>
    </source>
</evidence>
<dbReference type="Gene3D" id="3.80.30.20">
    <property type="entry name" value="tm_1862 like domain"/>
    <property type="match status" value="1"/>
</dbReference>
<dbReference type="InterPro" id="IPR051198">
    <property type="entry name" value="BchE-like"/>
</dbReference>
<keyword evidence="7" id="KW-0411">Iron-sulfur</keyword>
<keyword evidence="5" id="KW-0479">Metal-binding</keyword>
<evidence type="ECO:0000256" key="5">
    <source>
        <dbReference type="ARBA" id="ARBA00022723"/>
    </source>
</evidence>
<protein>
    <submittedName>
        <fullName evidence="9">Radical SAM superfamily enzyme YgiQ, UPF0313 family</fullName>
    </submittedName>
</protein>
<dbReference type="STRING" id="1121393.SAMN02745216_01877"/>
<dbReference type="PANTHER" id="PTHR43409">
    <property type="entry name" value="ANAEROBIC MAGNESIUM-PROTOPORPHYRIN IX MONOMETHYL ESTER CYCLASE-RELATED"/>
    <property type="match status" value="1"/>
</dbReference>
<keyword evidence="10" id="KW-1185">Reference proteome</keyword>
<organism evidence="9 10">
    <name type="scientific">Desulfatibacillum alkenivorans DSM 16219</name>
    <dbReference type="NCBI Taxonomy" id="1121393"/>
    <lineage>
        <taxon>Bacteria</taxon>
        <taxon>Pseudomonadati</taxon>
        <taxon>Thermodesulfobacteriota</taxon>
        <taxon>Desulfobacteria</taxon>
        <taxon>Desulfobacterales</taxon>
        <taxon>Desulfatibacillaceae</taxon>
        <taxon>Desulfatibacillum</taxon>
    </lineage>
</organism>
<evidence type="ECO:0000256" key="1">
    <source>
        <dbReference type="ARBA" id="ARBA00001966"/>
    </source>
</evidence>
<dbReference type="SUPFAM" id="SSF102114">
    <property type="entry name" value="Radical SAM enzymes"/>
    <property type="match status" value="1"/>
</dbReference>
<evidence type="ECO:0000256" key="7">
    <source>
        <dbReference type="ARBA" id="ARBA00023014"/>
    </source>
</evidence>
<sequence length="450" mass="51707">MDHRRILLINPNWTGIQNQKQRQFKRLWPPLSLALAAAMMEQRGLEVRIIDNQVKACSPEKIGILAEQYDRVFVTSTPYDRWQCPSLDIRFFFDTLKPISKDKLFILGSHVTERPEAILRESRAKGAILGEPEQTMLDIACAESPDDLEQIPGLAWLDNGRLKKSADREYITNMDALPYPAFHLLDMKAYHYFPVMGKSFGILEASRGCPGKCNFCYMGMYGRRVRRKSVDRFLDETEWAVKKLGLKNLYFMDLEFAVNKRFVLEFCQGLQSRSLSLNWCCQTRVTDMDEEVAQAMAQAGCSLIHFGVEAGTDRILKQTGKGIRVKDCRRAVRLCKLFGIRTALFMNFGFPGEHDCEMEATIKLALSLDPDYAAFHLIVPFPGTILAGNCGLNPETFPAHQYPHYNFFDHDLQNLKKMLHKAYLKFYLRPRPIFNVLGDMLKNSQNMLFK</sequence>
<keyword evidence="2" id="KW-0489">Methyltransferase</keyword>
<dbReference type="CDD" id="cd01335">
    <property type="entry name" value="Radical_SAM"/>
    <property type="match status" value="1"/>
</dbReference>
<name>A0A1M6KEJ5_9BACT</name>
<dbReference type="Pfam" id="PF04055">
    <property type="entry name" value="Radical_SAM"/>
    <property type="match status" value="1"/>
</dbReference>
<evidence type="ECO:0000256" key="4">
    <source>
        <dbReference type="ARBA" id="ARBA00022691"/>
    </source>
</evidence>
<dbReference type="InterPro" id="IPR034466">
    <property type="entry name" value="Methyltransferase_Class_B"/>
</dbReference>
<dbReference type="GO" id="GO:0003824">
    <property type="term" value="F:catalytic activity"/>
    <property type="evidence" value="ECO:0007669"/>
    <property type="project" value="InterPro"/>
</dbReference>
<gene>
    <name evidence="9" type="ORF">SAMN02745216_01877</name>
</gene>
<dbReference type="PANTHER" id="PTHR43409:SF7">
    <property type="entry name" value="BLL1977 PROTEIN"/>
    <property type="match status" value="1"/>
</dbReference>
<dbReference type="AlphaFoldDB" id="A0A1M6KEJ5"/>
<keyword evidence="6" id="KW-0408">Iron</keyword>
<evidence type="ECO:0000313" key="9">
    <source>
        <dbReference type="EMBL" id="SHJ57374.1"/>
    </source>
</evidence>